<feature type="region of interest" description="Disordered" evidence="1">
    <location>
        <begin position="125"/>
        <end position="144"/>
    </location>
</feature>
<feature type="compositionally biased region" description="Polar residues" evidence="1">
    <location>
        <begin position="125"/>
        <end position="134"/>
    </location>
</feature>
<dbReference type="AlphaFoldDB" id="A0A4Y2FIK4"/>
<evidence type="ECO:0000313" key="3">
    <source>
        <dbReference type="Proteomes" id="UP000499080"/>
    </source>
</evidence>
<name>A0A4Y2FIK4_ARAVE</name>
<reference evidence="2 3" key="1">
    <citation type="journal article" date="2019" name="Sci. Rep.">
        <title>Orb-weaving spider Araneus ventricosus genome elucidates the spidroin gene catalogue.</title>
        <authorList>
            <person name="Kono N."/>
            <person name="Nakamura H."/>
            <person name="Ohtoshi R."/>
            <person name="Moran D.A.P."/>
            <person name="Shinohara A."/>
            <person name="Yoshida Y."/>
            <person name="Fujiwara M."/>
            <person name="Mori M."/>
            <person name="Tomita M."/>
            <person name="Arakawa K."/>
        </authorList>
    </citation>
    <scope>NUCLEOTIDE SEQUENCE [LARGE SCALE GENOMIC DNA]</scope>
</reference>
<accession>A0A4Y2FIK4</accession>
<sequence>MWHSLMNGGCGYPILPPLSNVPGEDVGPRGTRCVWVRFAAMKYALAIDSVKITPSTTPIKEHYYIPNCKMPSDTYDDKMYRVLQLLKRAKKVKKKPTPVTGSENKTNSVGASKFWRTSPLQISNPTTMWSSDSPKSMEKADGATVNDFNKLSSVECEPEPMI</sequence>
<organism evidence="2 3">
    <name type="scientific">Araneus ventricosus</name>
    <name type="common">Orbweaver spider</name>
    <name type="synonym">Epeira ventricosa</name>
    <dbReference type="NCBI Taxonomy" id="182803"/>
    <lineage>
        <taxon>Eukaryota</taxon>
        <taxon>Metazoa</taxon>
        <taxon>Ecdysozoa</taxon>
        <taxon>Arthropoda</taxon>
        <taxon>Chelicerata</taxon>
        <taxon>Arachnida</taxon>
        <taxon>Araneae</taxon>
        <taxon>Araneomorphae</taxon>
        <taxon>Entelegynae</taxon>
        <taxon>Araneoidea</taxon>
        <taxon>Araneidae</taxon>
        <taxon>Araneus</taxon>
    </lineage>
</organism>
<keyword evidence="3" id="KW-1185">Reference proteome</keyword>
<protein>
    <submittedName>
        <fullName evidence="2">Uncharacterized protein</fullName>
    </submittedName>
</protein>
<evidence type="ECO:0000313" key="2">
    <source>
        <dbReference type="EMBL" id="GBM40348.1"/>
    </source>
</evidence>
<dbReference type="EMBL" id="BGPR01000927">
    <property type="protein sequence ID" value="GBM40348.1"/>
    <property type="molecule type" value="Genomic_DNA"/>
</dbReference>
<evidence type="ECO:0000256" key="1">
    <source>
        <dbReference type="SAM" id="MobiDB-lite"/>
    </source>
</evidence>
<comment type="caution">
    <text evidence="2">The sequence shown here is derived from an EMBL/GenBank/DDBJ whole genome shotgun (WGS) entry which is preliminary data.</text>
</comment>
<gene>
    <name evidence="2" type="ORF">AVEN_85406_1</name>
</gene>
<proteinExistence type="predicted"/>
<dbReference type="Proteomes" id="UP000499080">
    <property type="component" value="Unassembled WGS sequence"/>
</dbReference>